<accession>A0ABP4T026</accession>
<protein>
    <submittedName>
        <fullName evidence="6">LacI family DNA-binding transcriptional regulator</fullName>
    </submittedName>
</protein>
<evidence type="ECO:0000256" key="1">
    <source>
        <dbReference type="ARBA" id="ARBA00023015"/>
    </source>
</evidence>
<evidence type="ECO:0000313" key="6">
    <source>
        <dbReference type="EMBL" id="GAA1680041.1"/>
    </source>
</evidence>
<dbReference type="InterPro" id="IPR000843">
    <property type="entry name" value="HTH_LacI"/>
</dbReference>
<keyword evidence="3" id="KW-0804">Transcription</keyword>
<dbReference type="SMART" id="SM00354">
    <property type="entry name" value="HTH_LACI"/>
    <property type="match status" value="1"/>
</dbReference>
<reference evidence="7" key="1">
    <citation type="journal article" date="2019" name="Int. J. Syst. Evol. Microbiol.">
        <title>The Global Catalogue of Microorganisms (GCM) 10K type strain sequencing project: providing services to taxonomists for standard genome sequencing and annotation.</title>
        <authorList>
            <consortium name="The Broad Institute Genomics Platform"/>
            <consortium name="The Broad Institute Genome Sequencing Center for Infectious Disease"/>
            <person name="Wu L."/>
            <person name="Ma J."/>
        </authorList>
    </citation>
    <scope>NUCLEOTIDE SEQUENCE [LARGE SCALE GENOMIC DNA]</scope>
    <source>
        <strain evidence="7">JCM 14718</strain>
    </source>
</reference>
<dbReference type="PANTHER" id="PTHR30146">
    <property type="entry name" value="LACI-RELATED TRANSCRIPTIONAL REPRESSOR"/>
    <property type="match status" value="1"/>
</dbReference>
<evidence type="ECO:0000256" key="4">
    <source>
        <dbReference type="SAM" id="MobiDB-lite"/>
    </source>
</evidence>
<gene>
    <name evidence="6" type="ORF">GCM10009765_31550</name>
</gene>
<dbReference type="Gene3D" id="3.40.50.2300">
    <property type="match status" value="2"/>
</dbReference>
<organism evidence="6 7">
    <name type="scientific">Fodinicola feengrottensis</name>
    <dbReference type="NCBI Taxonomy" id="435914"/>
    <lineage>
        <taxon>Bacteria</taxon>
        <taxon>Bacillati</taxon>
        <taxon>Actinomycetota</taxon>
        <taxon>Actinomycetes</taxon>
        <taxon>Mycobacteriales</taxon>
        <taxon>Fodinicola</taxon>
    </lineage>
</organism>
<evidence type="ECO:0000256" key="2">
    <source>
        <dbReference type="ARBA" id="ARBA00023125"/>
    </source>
</evidence>
<dbReference type="PROSITE" id="PS50932">
    <property type="entry name" value="HTH_LACI_2"/>
    <property type="match status" value="1"/>
</dbReference>
<dbReference type="Pfam" id="PF00356">
    <property type="entry name" value="LacI"/>
    <property type="match status" value="1"/>
</dbReference>
<evidence type="ECO:0000259" key="5">
    <source>
        <dbReference type="PROSITE" id="PS50932"/>
    </source>
</evidence>
<keyword evidence="2 6" id="KW-0238">DNA-binding</keyword>
<evidence type="ECO:0000313" key="7">
    <source>
        <dbReference type="Proteomes" id="UP001500618"/>
    </source>
</evidence>
<dbReference type="InterPro" id="IPR010982">
    <property type="entry name" value="Lambda_DNA-bd_dom_sf"/>
</dbReference>
<dbReference type="CDD" id="cd01392">
    <property type="entry name" value="HTH_LacI"/>
    <property type="match status" value="1"/>
</dbReference>
<dbReference type="SUPFAM" id="SSF53822">
    <property type="entry name" value="Periplasmic binding protein-like I"/>
    <property type="match status" value="1"/>
</dbReference>
<proteinExistence type="predicted"/>
<name>A0ABP4T026_9ACTN</name>
<dbReference type="Gene3D" id="1.10.260.40">
    <property type="entry name" value="lambda repressor-like DNA-binding domains"/>
    <property type="match status" value="1"/>
</dbReference>
<dbReference type="InterPro" id="IPR046335">
    <property type="entry name" value="LacI/GalR-like_sensor"/>
</dbReference>
<evidence type="ECO:0000256" key="3">
    <source>
        <dbReference type="ARBA" id="ARBA00023163"/>
    </source>
</evidence>
<dbReference type="GO" id="GO:0003677">
    <property type="term" value="F:DNA binding"/>
    <property type="evidence" value="ECO:0007669"/>
    <property type="project" value="UniProtKB-KW"/>
</dbReference>
<dbReference type="SUPFAM" id="SSF47413">
    <property type="entry name" value="lambda repressor-like DNA-binding domains"/>
    <property type="match status" value="1"/>
</dbReference>
<feature type="domain" description="HTH lacI-type" evidence="5">
    <location>
        <begin position="3"/>
        <end position="57"/>
    </location>
</feature>
<dbReference type="RefSeq" id="WP_163572313.1">
    <property type="nucleotide sequence ID" value="NZ_BAAANY010000009.1"/>
</dbReference>
<sequence length="339" mass="36535">MGASLRDVALRAGVSVKTVSNVVNGYEHVTPTTRSKVEAALKELNYRPNLSARNLRRGKSGIIALALPELDSPYFAELARSVIRAAEERGYTVLIDQTDGRLERERHVLAGIRPQLVDGLIVSPLSVGREELAARTDNTPMVLLGETVFEGPADHVAIDNVAAAGIATEHLVALGRRRIAAIGVQPPDGQGTARLRLQGYLDALSTAGLPVDEDLIQQGATFHRADGIQAVKDLLSLPEPPDAVFCFNDLLALGAIRGAYEIGARVPDDIAIVGIDDIEDGRFSTPTLTTISPDKEQIARLSLEFLQSRIDGDRDAPPREVQADFRLMERESTGGRTAE</sequence>
<dbReference type="EMBL" id="BAAANY010000009">
    <property type="protein sequence ID" value="GAA1680041.1"/>
    <property type="molecule type" value="Genomic_DNA"/>
</dbReference>
<keyword evidence="7" id="KW-1185">Reference proteome</keyword>
<feature type="region of interest" description="Disordered" evidence="4">
    <location>
        <begin position="311"/>
        <end position="339"/>
    </location>
</feature>
<comment type="caution">
    <text evidence="6">The sequence shown here is derived from an EMBL/GenBank/DDBJ whole genome shotgun (WGS) entry which is preliminary data.</text>
</comment>
<dbReference type="Pfam" id="PF13377">
    <property type="entry name" value="Peripla_BP_3"/>
    <property type="match status" value="1"/>
</dbReference>
<dbReference type="CDD" id="cd06267">
    <property type="entry name" value="PBP1_LacI_sugar_binding-like"/>
    <property type="match status" value="1"/>
</dbReference>
<dbReference type="PROSITE" id="PS00356">
    <property type="entry name" value="HTH_LACI_1"/>
    <property type="match status" value="1"/>
</dbReference>
<dbReference type="InterPro" id="IPR028082">
    <property type="entry name" value="Peripla_BP_I"/>
</dbReference>
<keyword evidence="1" id="KW-0805">Transcription regulation</keyword>
<dbReference type="Proteomes" id="UP001500618">
    <property type="component" value="Unassembled WGS sequence"/>
</dbReference>
<dbReference type="PANTHER" id="PTHR30146:SF153">
    <property type="entry name" value="LACTOSE OPERON REPRESSOR"/>
    <property type="match status" value="1"/>
</dbReference>